<accession>A0ABR4Q4S5</accession>
<evidence type="ECO:0000313" key="2">
    <source>
        <dbReference type="Proteomes" id="UP001651158"/>
    </source>
</evidence>
<name>A0ABR4Q4S5_9CEST</name>
<gene>
    <name evidence="1" type="ORF">TcWFU_003606</name>
</gene>
<evidence type="ECO:0008006" key="3">
    <source>
        <dbReference type="Google" id="ProtNLM"/>
    </source>
</evidence>
<dbReference type="Proteomes" id="UP001651158">
    <property type="component" value="Unassembled WGS sequence"/>
</dbReference>
<evidence type="ECO:0000313" key="1">
    <source>
        <dbReference type="EMBL" id="KAL5104655.1"/>
    </source>
</evidence>
<keyword evidence="2" id="KW-1185">Reference proteome</keyword>
<dbReference type="EMBL" id="JAKROA010000011">
    <property type="protein sequence ID" value="KAL5104655.1"/>
    <property type="molecule type" value="Genomic_DNA"/>
</dbReference>
<comment type="caution">
    <text evidence="1">The sequence shown here is derived from an EMBL/GenBank/DDBJ whole genome shotgun (WGS) entry which is preliminary data.</text>
</comment>
<organism evidence="1 2">
    <name type="scientific">Taenia crassiceps</name>
    <dbReference type="NCBI Taxonomy" id="6207"/>
    <lineage>
        <taxon>Eukaryota</taxon>
        <taxon>Metazoa</taxon>
        <taxon>Spiralia</taxon>
        <taxon>Lophotrochozoa</taxon>
        <taxon>Platyhelminthes</taxon>
        <taxon>Cestoda</taxon>
        <taxon>Eucestoda</taxon>
        <taxon>Cyclophyllidea</taxon>
        <taxon>Taeniidae</taxon>
        <taxon>Taenia</taxon>
    </lineage>
</organism>
<protein>
    <recommendedName>
        <fullName evidence="3">Fibronectin type-III domain-containing protein</fullName>
    </recommendedName>
</protein>
<reference evidence="1 2" key="1">
    <citation type="journal article" date="2022" name="Front. Cell. Infect. Microbiol.">
        <title>The Genomes of Two Strains of Taenia crassiceps the Animal Model for the Study of Human Cysticercosis.</title>
        <authorList>
            <person name="Bobes R.J."/>
            <person name="Estrada K."/>
            <person name="Rios-Valencia D.G."/>
            <person name="Calderon-Gallegos A."/>
            <person name="de la Torre P."/>
            <person name="Carrero J.C."/>
            <person name="Sanchez-Flores A."/>
            <person name="Laclette J.P."/>
        </authorList>
    </citation>
    <scope>NUCLEOTIDE SEQUENCE [LARGE SCALE GENOMIC DNA]</scope>
    <source>
        <strain evidence="1">WFUcys</strain>
    </source>
</reference>
<sequence length="236" mass="26004">MLEVLRFGNWTREYRNIHDALLGHIFANPTKQKGVVALVTPMEVSPERESTHSGDTSLRRYFHWSYESHNTLLLSWIGKDVAKKGVMYVSVFASPVSKPQHLQHQTVDVSTGHVILPALLPDTDYVLTTQALGRFGPIFVSTIHAKTWKSDESKANGGTVSACVEARFTEPLPIGKLLHEMEAVQADFVDPTCERSLMRIGLNTGNSCTSATCIPVAFASIPTSSRRRDAPTASIL</sequence>
<proteinExistence type="predicted"/>